<dbReference type="Gene3D" id="3.40.1410.10">
    <property type="entry name" value="Chorismate lyase-like"/>
    <property type="match status" value="1"/>
</dbReference>
<name>A0A919DVM3_9ACTN</name>
<protein>
    <recommendedName>
        <fullName evidence="1">UbiC transcription regulator-associated domain-containing protein</fullName>
    </recommendedName>
</protein>
<proteinExistence type="predicted"/>
<dbReference type="EMBL" id="BNBI01000002">
    <property type="protein sequence ID" value="GHE89025.1"/>
    <property type="molecule type" value="Genomic_DNA"/>
</dbReference>
<reference evidence="2" key="2">
    <citation type="submission" date="2020-09" db="EMBL/GenBank/DDBJ databases">
        <authorList>
            <person name="Sun Q."/>
            <person name="Ohkuma M."/>
        </authorList>
    </citation>
    <scope>NUCLEOTIDE SEQUENCE</scope>
    <source>
        <strain evidence="2">JCM 4477</strain>
    </source>
</reference>
<dbReference type="AlphaFoldDB" id="A0A919DVM3"/>
<dbReference type="InterPro" id="IPR011663">
    <property type="entry name" value="UTRA"/>
</dbReference>
<dbReference type="Pfam" id="PF07702">
    <property type="entry name" value="UTRA"/>
    <property type="match status" value="1"/>
</dbReference>
<gene>
    <name evidence="2" type="ORF">GCM10018772_10900</name>
</gene>
<dbReference type="GO" id="GO:0003677">
    <property type="term" value="F:DNA binding"/>
    <property type="evidence" value="ECO:0007669"/>
    <property type="project" value="InterPro"/>
</dbReference>
<dbReference type="SUPFAM" id="SSF64288">
    <property type="entry name" value="Chorismate lyase-like"/>
    <property type="match status" value="1"/>
</dbReference>
<organism evidence="2 3">
    <name type="scientific">Streptomyces fumanus</name>
    <dbReference type="NCBI Taxonomy" id="67302"/>
    <lineage>
        <taxon>Bacteria</taxon>
        <taxon>Bacillati</taxon>
        <taxon>Actinomycetota</taxon>
        <taxon>Actinomycetes</taxon>
        <taxon>Kitasatosporales</taxon>
        <taxon>Streptomycetaceae</taxon>
        <taxon>Streptomyces</taxon>
    </lineage>
</organism>
<evidence type="ECO:0000313" key="2">
    <source>
        <dbReference type="EMBL" id="GHE89025.1"/>
    </source>
</evidence>
<accession>A0A919DVM3</accession>
<feature type="domain" description="UbiC transcription regulator-associated" evidence="1">
    <location>
        <begin position="7"/>
        <end position="52"/>
    </location>
</feature>
<dbReference type="GO" id="GO:0006355">
    <property type="term" value="P:regulation of DNA-templated transcription"/>
    <property type="evidence" value="ECO:0007669"/>
    <property type="project" value="InterPro"/>
</dbReference>
<reference evidence="2" key="1">
    <citation type="journal article" date="2014" name="Int. J. Syst. Evol. Microbiol.">
        <title>Complete genome sequence of Corynebacterium casei LMG S-19264T (=DSM 44701T), isolated from a smear-ripened cheese.</title>
        <authorList>
            <consortium name="US DOE Joint Genome Institute (JGI-PGF)"/>
            <person name="Walter F."/>
            <person name="Albersmeier A."/>
            <person name="Kalinowski J."/>
            <person name="Ruckert C."/>
        </authorList>
    </citation>
    <scope>NUCLEOTIDE SEQUENCE</scope>
    <source>
        <strain evidence="2">JCM 4477</strain>
    </source>
</reference>
<comment type="caution">
    <text evidence="2">The sequence shown here is derived from an EMBL/GenBank/DDBJ whole genome shotgun (WGS) entry which is preliminary data.</text>
</comment>
<dbReference type="InterPro" id="IPR028978">
    <property type="entry name" value="Chorismate_lyase_/UTRA_dom_sf"/>
</dbReference>
<evidence type="ECO:0000313" key="3">
    <source>
        <dbReference type="Proteomes" id="UP000630718"/>
    </source>
</evidence>
<dbReference type="Proteomes" id="UP000630718">
    <property type="component" value="Unassembled WGS sequence"/>
</dbReference>
<keyword evidence="3" id="KW-1185">Reference proteome</keyword>
<sequence>MKETPFARTPTSDEVRLLQLPPGEPVFELHRTTYTASGTVVEYAMGVHAASRLAWEYDFKVPDSAKGEKGQQ</sequence>
<evidence type="ECO:0000259" key="1">
    <source>
        <dbReference type="Pfam" id="PF07702"/>
    </source>
</evidence>